<accession>F1TEB7</accession>
<reference evidence="2" key="2">
    <citation type="submission" date="2011-01" db="EMBL/GenBank/DDBJ databases">
        <title>The Non-contiguous Finished genome of Clostridium papyrosolvens.</title>
        <authorList>
            <person name="Lucas S."/>
            <person name="Copeland A."/>
            <person name="Lapidus A."/>
            <person name="Cheng J.-F."/>
            <person name="Goodwin L."/>
            <person name="Pitluck S."/>
            <person name="Misra M."/>
            <person name="Chertkov O."/>
            <person name="Detter J.C."/>
            <person name="Han C."/>
            <person name="Tapia R."/>
            <person name="Land M."/>
            <person name="Hauser L."/>
            <person name="Kyrpides N."/>
            <person name="Ivanova N."/>
            <person name="Pagani I."/>
            <person name="Mouttaki H."/>
            <person name="He Z."/>
            <person name="Zhou J."/>
            <person name="Hemme C.L."/>
            <person name="Woyke T."/>
        </authorList>
    </citation>
    <scope>NUCLEOTIDE SEQUENCE [LARGE SCALE GENOMIC DNA]</scope>
    <source>
        <strain evidence="2">DSM 2782</strain>
    </source>
</reference>
<keyword evidence="3" id="KW-1185">Reference proteome</keyword>
<reference evidence="2" key="1">
    <citation type="submission" date="2009-07" db="EMBL/GenBank/DDBJ databases">
        <authorList>
            <consortium name="US DOE Joint Genome Institute (JGI-PGF)"/>
            <person name="Lucas S."/>
            <person name="Copeland A."/>
            <person name="Lapidus A."/>
            <person name="Glavina del Rio T."/>
            <person name="Tice H."/>
            <person name="Bruce D."/>
            <person name="Goodwin L."/>
            <person name="Pitluck S."/>
            <person name="Larimer F."/>
            <person name="Land M.L."/>
            <person name="Mouttaki H."/>
            <person name="He Z."/>
            <person name="Zhou J."/>
            <person name="Hemme C.L."/>
        </authorList>
    </citation>
    <scope>NUCLEOTIDE SEQUENCE [LARGE SCALE GENOMIC DNA]</scope>
    <source>
        <strain evidence="2">DSM 2782</strain>
    </source>
</reference>
<dbReference type="AlphaFoldDB" id="F1TEB7"/>
<evidence type="ECO:0000313" key="2">
    <source>
        <dbReference type="EMBL" id="EGD47083.1"/>
    </source>
</evidence>
<keyword evidence="1" id="KW-1133">Transmembrane helix</keyword>
<evidence type="ECO:0000313" key="3">
    <source>
        <dbReference type="Proteomes" id="UP000003860"/>
    </source>
</evidence>
<dbReference type="RefSeq" id="WP_004620079.1">
    <property type="nucleotide sequence ID" value="NZ_ACXX02000009.1"/>
</dbReference>
<name>F1TEB7_9FIRM</name>
<evidence type="ECO:0000256" key="1">
    <source>
        <dbReference type="SAM" id="Phobius"/>
    </source>
</evidence>
<comment type="caution">
    <text evidence="2">The sequence shown here is derived from an EMBL/GenBank/DDBJ whole genome shotgun (WGS) entry which is preliminary data.</text>
</comment>
<feature type="transmembrane region" description="Helical" evidence="1">
    <location>
        <begin position="6"/>
        <end position="29"/>
    </location>
</feature>
<proteinExistence type="predicted"/>
<dbReference type="EMBL" id="ACXX02000009">
    <property type="protein sequence ID" value="EGD47083.1"/>
    <property type="molecule type" value="Genomic_DNA"/>
</dbReference>
<sequence>MDVLLNLIGVVIFFAILTVGVVIAAIIAANKTNKITEDSDDENKSSWK</sequence>
<gene>
    <name evidence="2" type="ORF">Cpap_1475</name>
</gene>
<dbReference type="Proteomes" id="UP000003860">
    <property type="component" value="Unassembled WGS sequence"/>
</dbReference>
<organism evidence="2 3">
    <name type="scientific">Ruminiclostridium papyrosolvens DSM 2782</name>
    <dbReference type="NCBI Taxonomy" id="588581"/>
    <lineage>
        <taxon>Bacteria</taxon>
        <taxon>Bacillati</taxon>
        <taxon>Bacillota</taxon>
        <taxon>Clostridia</taxon>
        <taxon>Eubacteriales</taxon>
        <taxon>Oscillospiraceae</taxon>
        <taxon>Ruminiclostridium</taxon>
    </lineage>
</organism>
<keyword evidence="1" id="KW-0472">Membrane</keyword>
<dbReference type="STRING" id="588581.Cpap_1475"/>
<keyword evidence="1" id="KW-0812">Transmembrane</keyword>
<protein>
    <submittedName>
        <fullName evidence="2">Uncharacterized protein</fullName>
    </submittedName>
</protein>